<dbReference type="GO" id="GO:0004190">
    <property type="term" value="F:aspartic-type endopeptidase activity"/>
    <property type="evidence" value="ECO:0007669"/>
    <property type="project" value="UniProtKB-KW"/>
</dbReference>
<protein>
    <recommendedName>
        <fullName evidence="5">Peptidase A1 domain-containing protein</fullName>
    </recommendedName>
</protein>
<comment type="similarity">
    <text evidence="2 4">Belongs to the peptidase A1 family.</text>
</comment>
<dbReference type="InterPro" id="IPR001969">
    <property type="entry name" value="Aspartic_peptidase_AS"/>
</dbReference>
<dbReference type="Pfam" id="PF00026">
    <property type="entry name" value="Asp"/>
    <property type="match status" value="1"/>
</dbReference>
<reference evidence="6" key="2">
    <citation type="submission" date="2025-09" db="UniProtKB">
        <authorList>
            <consortium name="Ensembl"/>
        </authorList>
    </citation>
    <scope>IDENTIFICATION</scope>
</reference>
<feature type="disulfide bond" evidence="3">
    <location>
        <begin position="202"/>
        <end position="206"/>
    </location>
</feature>
<dbReference type="PROSITE" id="PS00141">
    <property type="entry name" value="ASP_PROTEASE"/>
    <property type="match status" value="1"/>
</dbReference>
<dbReference type="InterPro" id="IPR001461">
    <property type="entry name" value="Aspartic_peptidase_A1"/>
</dbReference>
<feature type="disulfide bond" evidence="3">
    <location>
        <begin position="40"/>
        <end position="45"/>
    </location>
</feature>
<evidence type="ECO:0000313" key="7">
    <source>
        <dbReference type="Proteomes" id="UP000694544"/>
    </source>
</evidence>
<keyword evidence="3" id="KW-1015">Disulfide bond</keyword>
<keyword evidence="7" id="KW-1185">Reference proteome</keyword>
<keyword evidence="4" id="KW-0064">Aspartyl protease</keyword>
<dbReference type="GO" id="GO:0005576">
    <property type="term" value="C:extracellular region"/>
    <property type="evidence" value="ECO:0007669"/>
    <property type="project" value="UniProtKB-SubCell"/>
</dbReference>
<evidence type="ECO:0000256" key="3">
    <source>
        <dbReference type="PIRSR" id="PIRSR601461-2"/>
    </source>
</evidence>
<accession>A0A8C6DK54</accession>
<dbReference type="GeneTree" id="ENSGT00940000153747"/>
<evidence type="ECO:0000256" key="1">
    <source>
        <dbReference type="ARBA" id="ARBA00004239"/>
    </source>
</evidence>
<evidence type="ECO:0000259" key="5">
    <source>
        <dbReference type="PROSITE" id="PS51767"/>
    </source>
</evidence>
<dbReference type="PRINTS" id="PR00792">
    <property type="entry name" value="PEPSIN"/>
</dbReference>
<dbReference type="Proteomes" id="UP000694544">
    <property type="component" value="Unplaced"/>
</dbReference>
<sequence length="321" mass="34773">MGNPAGGSAPGIRGSQAVRSALTTNLRPLSPNTWVASAYCDSPSCAALFRFNPNASNTFHPSNQSLNIFYRFGWMKAVIGYDTIRVSWKQGTESGQTFGLSKVYNRHVESQPVDGILGLGYSKLAGKGSTSIVDNLKKQRVVSEPVFAFYLSTQKENGSMVMFGGVDHSYHKGELNWIPVSQAGFWQIAMDRISMNGTVIGCSCGCQALVDTGTAMLFGPSNAVAKIRSFIHPRLSGKPEVKGHATGKSSPVIFTINGIDYPVPPQAYIQKINESLCFSSFEGGTEGFKGPETWVLGDIFLRLYFSVFDWKNNKVGLAPAV</sequence>
<dbReference type="Gene3D" id="2.40.70.10">
    <property type="entry name" value="Acid Proteases"/>
    <property type="match status" value="2"/>
</dbReference>
<dbReference type="SUPFAM" id="SSF50630">
    <property type="entry name" value="Acid proteases"/>
    <property type="match status" value="1"/>
</dbReference>
<dbReference type="Ensembl" id="ENSMMST00000019503.1">
    <property type="protein sequence ID" value="ENSMMSP00000017650.1"/>
    <property type="gene ID" value="ENSMMSG00000013209.1"/>
</dbReference>
<name>A0A8C6DK54_MOSMO</name>
<dbReference type="AlphaFoldDB" id="A0A8C6DK54"/>
<keyword evidence="4" id="KW-0645">Protease</keyword>
<dbReference type="FunFam" id="2.40.70.10:FF:000006">
    <property type="entry name" value="Cathepsin E"/>
    <property type="match status" value="1"/>
</dbReference>
<dbReference type="InterPro" id="IPR033121">
    <property type="entry name" value="PEPTIDASE_A1"/>
</dbReference>
<evidence type="ECO:0000313" key="6">
    <source>
        <dbReference type="Ensembl" id="ENSMMSP00000017650.1"/>
    </source>
</evidence>
<dbReference type="InterPro" id="IPR021109">
    <property type="entry name" value="Peptidase_aspartic_dom_sf"/>
</dbReference>
<comment type="subcellular location">
    <subcellularLocation>
        <location evidence="1">Secreted</location>
        <location evidence="1">Extracellular space</location>
    </subcellularLocation>
</comment>
<feature type="domain" description="Peptidase A1" evidence="5">
    <location>
        <begin position="7"/>
        <end position="318"/>
    </location>
</feature>
<proteinExistence type="inferred from homology"/>
<keyword evidence="4" id="KW-0378">Hydrolase</keyword>
<dbReference type="PANTHER" id="PTHR47966">
    <property type="entry name" value="BETA-SITE APP-CLEAVING ENZYME, ISOFORM A-RELATED"/>
    <property type="match status" value="1"/>
</dbReference>
<dbReference type="PROSITE" id="PS51767">
    <property type="entry name" value="PEPTIDASE_A1"/>
    <property type="match status" value="1"/>
</dbReference>
<evidence type="ECO:0000256" key="2">
    <source>
        <dbReference type="ARBA" id="ARBA00007447"/>
    </source>
</evidence>
<dbReference type="GO" id="GO:0006508">
    <property type="term" value="P:proteolysis"/>
    <property type="evidence" value="ECO:0007669"/>
    <property type="project" value="UniProtKB-KW"/>
</dbReference>
<evidence type="ECO:0000256" key="4">
    <source>
        <dbReference type="RuleBase" id="RU000454"/>
    </source>
</evidence>
<dbReference type="PANTHER" id="PTHR47966:SF49">
    <property type="entry name" value="PEPSIN A-5"/>
    <property type="match status" value="1"/>
</dbReference>
<organism evidence="6 7">
    <name type="scientific">Moschus moschiferus</name>
    <name type="common">Siberian musk deer</name>
    <name type="synonym">Moschus sibiricus</name>
    <dbReference type="NCBI Taxonomy" id="68415"/>
    <lineage>
        <taxon>Eukaryota</taxon>
        <taxon>Metazoa</taxon>
        <taxon>Chordata</taxon>
        <taxon>Craniata</taxon>
        <taxon>Vertebrata</taxon>
        <taxon>Euteleostomi</taxon>
        <taxon>Mammalia</taxon>
        <taxon>Eutheria</taxon>
        <taxon>Laurasiatheria</taxon>
        <taxon>Artiodactyla</taxon>
        <taxon>Ruminantia</taxon>
        <taxon>Pecora</taxon>
        <taxon>Moschidae</taxon>
        <taxon>Moschus</taxon>
    </lineage>
</organism>
<reference evidence="6" key="1">
    <citation type="submission" date="2025-08" db="UniProtKB">
        <authorList>
            <consortium name="Ensembl"/>
        </authorList>
    </citation>
    <scope>IDENTIFICATION</scope>
</reference>